<dbReference type="Proteomes" id="UP001055072">
    <property type="component" value="Unassembled WGS sequence"/>
</dbReference>
<name>A0ACB8TMF0_9APHY</name>
<keyword evidence="1" id="KW-0378">Hydrolase</keyword>
<protein>
    <submittedName>
        <fullName evidence="1">Alpha/Beta hydrolase protein</fullName>
    </submittedName>
</protein>
<proteinExistence type="predicted"/>
<comment type="caution">
    <text evidence="1">The sequence shown here is derived from an EMBL/GenBank/DDBJ whole genome shotgun (WGS) entry which is preliminary data.</text>
</comment>
<sequence length="708" mass="77392">MIPLRHSTTLLFTCFVFLLRLLQPSNSQTVGTFPHIYPNKPAGEEFSPEWQEYFKVTHPLPNVTFPLGRSFAGNIPVGRPNQPNDTLFFWAFEREEGSLTRSSSDNKKEMEEPWGVWLQGGPGSSSLLGLLFENGPLHVSENYSLFANKFGWNTLADYVWVDQPVGVGFGTVEAGGFAPDEDQVGIDFFGFLANLVKVFPSLKTRPLYITGESYAGTYIPYIAKTYFGLTNPPVNLAKIAIGDGSLGNDVAVEILPTLTVIETFPQLIGYDPDVYEYFKTQHHLCGFDLNLTYPQTGGKFPTLSLAVQPASSAFLQSSSHTRNLKSDIIKHSLKAGLFPRLEELRRKERRDGGDTLEGRPNNNESRIDPWYGCDLYDEMIDYALNFSLPWKGHNSNGFDVYNIPDALFPEAPMDASIFLNDNRTRTAIHAPTSKNWTRSINYGFSGPRGRDPSDKPSSFLDELATNATERDVGVVIYSGNFDSLVSHMGSQVIIQNTTFGGIQGFTRPPATPWFDDHGEFAGIVHQERNWTYVLVQGAGHRVPQQRPEQSYILLREFILGSNQTGLVVVSNSTSGSPHWGTVIGGENLTLADPVLAAHHPGIYVGSGTTESTFVYPVATIDAWDRFFKTARGSLGVSPVFAQTKTQTAVGGASSVGGVSASIRTGAGLGRSDVSGAVGGQGGRMGWGIVVPVQAVVVGVMLSGVGWWY</sequence>
<reference evidence="1" key="1">
    <citation type="journal article" date="2021" name="Environ. Microbiol.">
        <title>Gene family expansions and transcriptome signatures uncover fungal adaptations to wood decay.</title>
        <authorList>
            <person name="Hage H."/>
            <person name="Miyauchi S."/>
            <person name="Viragh M."/>
            <person name="Drula E."/>
            <person name="Min B."/>
            <person name="Chaduli D."/>
            <person name="Navarro D."/>
            <person name="Favel A."/>
            <person name="Norest M."/>
            <person name="Lesage-Meessen L."/>
            <person name="Balint B."/>
            <person name="Merenyi Z."/>
            <person name="de Eugenio L."/>
            <person name="Morin E."/>
            <person name="Martinez A.T."/>
            <person name="Baldrian P."/>
            <person name="Stursova M."/>
            <person name="Martinez M.J."/>
            <person name="Novotny C."/>
            <person name="Magnuson J.K."/>
            <person name="Spatafora J.W."/>
            <person name="Maurice S."/>
            <person name="Pangilinan J."/>
            <person name="Andreopoulos W."/>
            <person name="LaButti K."/>
            <person name="Hundley H."/>
            <person name="Na H."/>
            <person name="Kuo A."/>
            <person name="Barry K."/>
            <person name="Lipzen A."/>
            <person name="Henrissat B."/>
            <person name="Riley R."/>
            <person name="Ahrendt S."/>
            <person name="Nagy L.G."/>
            <person name="Grigoriev I.V."/>
            <person name="Martin F."/>
            <person name="Rosso M.N."/>
        </authorList>
    </citation>
    <scope>NUCLEOTIDE SEQUENCE</scope>
    <source>
        <strain evidence="1">CBS 384.51</strain>
    </source>
</reference>
<evidence type="ECO:0000313" key="2">
    <source>
        <dbReference type="Proteomes" id="UP001055072"/>
    </source>
</evidence>
<keyword evidence="2" id="KW-1185">Reference proteome</keyword>
<organism evidence="1 2">
    <name type="scientific">Irpex rosettiformis</name>
    <dbReference type="NCBI Taxonomy" id="378272"/>
    <lineage>
        <taxon>Eukaryota</taxon>
        <taxon>Fungi</taxon>
        <taxon>Dikarya</taxon>
        <taxon>Basidiomycota</taxon>
        <taxon>Agaricomycotina</taxon>
        <taxon>Agaricomycetes</taxon>
        <taxon>Polyporales</taxon>
        <taxon>Irpicaceae</taxon>
        <taxon>Irpex</taxon>
    </lineage>
</organism>
<accession>A0ACB8TMF0</accession>
<evidence type="ECO:0000313" key="1">
    <source>
        <dbReference type="EMBL" id="KAI0083180.1"/>
    </source>
</evidence>
<gene>
    <name evidence="1" type="ORF">BDY19DRAFT_900703</name>
</gene>
<dbReference type="EMBL" id="MU274984">
    <property type="protein sequence ID" value="KAI0083180.1"/>
    <property type="molecule type" value="Genomic_DNA"/>
</dbReference>